<proteinExistence type="inferred from homology"/>
<feature type="domain" description="Fucosyltransferase C-terminal" evidence="6">
    <location>
        <begin position="124"/>
        <end position="263"/>
    </location>
</feature>
<organism evidence="7 8">
    <name type="scientific">Tetraparma gracilis</name>
    <dbReference type="NCBI Taxonomy" id="2962635"/>
    <lineage>
        <taxon>Eukaryota</taxon>
        <taxon>Sar</taxon>
        <taxon>Stramenopiles</taxon>
        <taxon>Ochrophyta</taxon>
        <taxon>Bolidophyceae</taxon>
        <taxon>Parmales</taxon>
        <taxon>Triparmaceae</taxon>
        <taxon>Tetraparma</taxon>
    </lineage>
</organism>
<comment type="similarity">
    <text evidence="2 5">Belongs to the glycosyltransferase 10 family.</text>
</comment>
<name>A0ABQ6MKM6_9STRA</name>
<evidence type="ECO:0000256" key="5">
    <source>
        <dbReference type="RuleBase" id="RU003832"/>
    </source>
</evidence>
<protein>
    <recommendedName>
        <fullName evidence="5">Fucosyltransferase</fullName>
        <ecNumber evidence="5">2.4.1.-</ecNumber>
    </recommendedName>
</protein>
<reference evidence="7 8" key="1">
    <citation type="journal article" date="2023" name="Commun. Biol.">
        <title>Genome analysis of Parmales, the sister group of diatoms, reveals the evolutionary specialization of diatoms from phago-mixotrophs to photoautotrophs.</title>
        <authorList>
            <person name="Ban H."/>
            <person name="Sato S."/>
            <person name="Yoshikawa S."/>
            <person name="Yamada K."/>
            <person name="Nakamura Y."/>
            <person name="Ichinomiya M."/>
            <person name="Sato N."/>
            <person name="Blanc-Mathieu R."/>
            <person name="Endo H."/>
            <person name="Kuwata A."/>
            <person name="Ogata H."/>
        </authorList>
    </citation>
    <scope>NUCLEOTIDE SEQUENCE [LARGE SCALE GENOMIC DNA]</scope>
</reference>
<comment type="caution">
    <text evidence="7">The sequence shown here is derived from an EMBL/GenBank/DDBJ whole genome shotgun (WGS) entry which is preliminary data.</text>
</comment>
<keyword evidence="8" id="KW-1185">Reference proteome</keyword>
<evidence type="ECO:0000256" key="3">
    <source>
        <dbReference type="ARBA" id="ARBA00022676"/>
    </source>
</evidence>
<dbReference type="SUPFAM" id="SSF53756">
    <property type="entry name" value="UDP-Glycosyltransferase/glycogen phosphorylase"/>
    <property type="match status" value="1"/>
</dbReference>
<dbReference type="InterPro" id="IPR055270">
    <property type="entry name" value="Glyco_tran_10_C"/>
</dbReference>
<sequence length="309" mass="34727">DYTFVINKFDHPEPPSEPGDILVITSGNCFVGNFKGEVLYVDGEPGEFYLSNEDRFKTHYAGIGVPPKDWEGGNPPWREVGPSFPSAMTLPYFLVEIIVNEHMLDGNELAQLDRSTVDHPDFAMYMASNCRPVRREIFFDELFDAAVAAGVSPPTALGMCHGTHPEASKFLNDRAERFSTTIDKIKPYRFAVVFENTAVEGYITEKILQAFSAGTIPVYWGTPEVLNYFNPDSFIFVDTSSAETRKVSIDRMLDLERDPVAYEAMLRQPIIKEPVRDTLEKYFSITDEVGGGQLKKRIRDMLSVPGNVT</sequence>
<accession>A0ABQ6MKM6</accession>
<dbReference type="Pfam" id="PF00852">
    <property type="entry name" value="Glyco_transf_10"/>
    <property type="match status" value="1"/>
</dbReference>
<comment type="pathway">
    <text evidence="1">Protein modification; protein glycosylation.</text>
</comment>
<evidence type="ECO:0000313" key="7">
    <source>
        <dbReference type="EMBL" id="GMI28164.1"/>
    </source>
</evidence>
<evidence type="ECO:0000259" key="6">
    <source>
        <dbReference type="Pfam" id="PF00852"/>
    </source>
</evidence>
<dbReference type="PANTHER" id="PTHR11929">
    <property type="entry name" value="ALPHA- 1,3 -FUCOSYLTRANSFERASE"/>
    <property type="match status" value="1"/>
</dbReference>
<evidence type="ECO:0000313" key="8">
    <source>
        <dbReference type="Proteomes" id="UP001165060"/>
    </source>
</evidence>
<feature type="non-terminal residue" evidence="7">
    <location>
        <position position="1"/>
    </location>
</feature>
<keyword evidence="5" id="KW-0333">Golgi apparatus</keyword>
<keyword evidence="5" id="KW-0812">Transmembrane</keyword>
<comment type="subcellular location">
    <subcellularLocation>
        <location evidence="5">Golgi apparatus</location>
        <location evidence="5">Golgi stack membrane</location>
        <topology evidence="5">Single-pass type II membrane protein</topology>
    </subcellularLocation>
</comment>
<keyword evidence="3 5" id="KW-0328">Glycosyltransferase</keyword>
<dbReference type="InterPro" id="IPR038577">
    <property type="entry name" value="GT10-like_C_sf"/>
</dbReference>
<dbReference type="PANTHER" id="PTHR11929:SF194">
    <property type="entry name" value="ALPHA-(1,3)-FUCOSYLTRANSFERASE 10"/>
    <property type="match status" value="1"/>
</dbReference>
<dbReference type="Gene3D" id="3.40.50.11660">
    <property type="entry name" value="Glycosyl transferase family 10, C-terminal domain"/>
    <property type="match status" value="1"/>
</dbReference>
<dbReference type="InterPro" id="IPR001503">
    <property type="entry name" value="Glyco_trans_10"/>
</dbReference>
<evidence type="ECO:0000256" key="2">
    <source>
        <dbReference type="ARBA" id="ARBA00008919"/>
    </source>
</evidence>
<dbReference type="EC" id="2.4.1.-" evidence="5"/>
<evidence type="ECO:0000256" key="4">
    <source>
        <dbReference type="ARBA" id="ARBA00022679"/>
    </source>
</evidence>
<dbReference type="Proteomes" id="UP001165060">
    <property type="component" value="Unassembled WGS sequence"/>
</dbReference>
<keyword evidence="4 5" id="KW-0808">Transferase</keyword>
<gene>
    <name evidence="7" type="ORF">TeGR_g8358</name>
</gene>
<evidence type="ECO:0000256" key="1">
    <source>
        <dbReference type="ARBA" id="ARBA00004922"/>
    </source>
</evidence>
<keyword evidence="5" id="KW-0472">Membrane</keyword>
<dbReference type="EMBL" id="BRYB01004262">
    <property type="protein sequence ID" value="GMI28164.1"/>
    <property type="molecule type" value="Genomic_DNA"/>
</dbReference>